<evidence type="ECO:0000313" key="3">
    <source>
        <dbReference type="EMBL" id="CAF0849374.1"/>
    </source>
</evidence>
<organism evidence="2 6">
    <name type="scientific">Didymodactylos carnosus</name>
    <dbReference type="NCBI Taxonomy" id="1234261"/>
    <lineage>
        <taxon>Eukaryota</taxon>
        <taxon>Metazoa</taxon>
        <taxon>Spiralia</taxon>
        <taxon>Gnathifera</taxon>
        <taxon>Rotifera</taxon>
        <taxon>Eurotatoria</taxon>
        <taxon>Bdelloidea</taxon>
        <taxon>Philodinida</taxon>
        <taxon>Philodinidae</taxon>
        <taxon>Didymodactylos</taxon>
    </lineage>
</organism>
<sequence>MAARSPYLNSFNYNNNSNGHHSPNNTNNRFAAAAAATESREGRRLTQLFSSHYPQSLSTQRHDMASSYKPYSFDSSNPMVQYHRQLSTRPFFYPSHSLHNHSYQQQNLVSCIPSNSAQMSVRQSHQMSLANSMPNTTNIPAIDLSKKQQQQLSSEFMYWNTGDIQEQQQQSSIKNGTLTLLQTDIKEEAFEPMIDDGSEEELVLNEQEIIKKKSKNQIKTESLETSVDEIDLTGILKQQQQQQIEPTKDIQNDLGNLSNYQKVIQQQDEQAERNSSTSTPMKSINNGSQLKKKQDLVKKGTSKVFNIFDCLIPQAIAKKMSFSCLFKINH</sequence>
<comment type="caution">
    <text evidence="2">The sequence shown here is derived from an EMBL/GenBank/DDBJ whole genome shotgun (WGS) entry which is preliminary data.</text>
</comment>
<dbReference type="Proteomes" id="UP000677228">
    <property type="component" value="Unassembled WGS sequence"/>
</dbReference>
<proteinExistence type="predicted"/>
<dbReference type="AlphaFoldDB" id="A0A813TGL6"/>
<feature type="region of interest" description="Disordered" evidence="1">
    <location>
        <begin position="1"/>
        <end position="27"/>
    </location>
</feature>
<name>A0A813TGL6_9BILA</name>
<evidence type="ECO:0000313" key="2">
    <source>
        <dbReference type="EMBL" id="CAF0814253.1"/>
    </source>
</evidence>
<protein>
    <submittedName>
        <fullName evidence="2">Uncharacterized protein</fullName>
    </submittedName>
</protein>
<dbReference type="EMBL" id="CAJNOK010002202">
    <property type="protein sequence ID" value="CAF0849374.1"/>
    <property type="molecule type" value="Genomic_DNA"/>
</dbReference>
<evidence type="ECO:0000313" key="6">
    <source>
        <dbReference type="Proteomes" id="UP000663829"/>
    </source>
</evidence>
<evidence type="ECO:0000256" key="1">
    <source>
        <dbReference type="SAM" id="MobiDB-lite"/>
    </source>
</evidence>
<dbReference type="Proteomes" id="UP000663829">
    <property type="component" value="Unassembled WGS sequence"/>
</dbReference>
<evidence type="ECO:0000313" key="4">
    <source>
        <dbReference type="EMBL" id="CAF3600187.1"/>
    </source>
</evidence>
<accession>A0A813TGL6</accession>
<reference evidence="2" key="1">
    <citation type="submission" date="2021-02" db="EMBL/GenBank/DDBJ databases">
        <authorList>
            <person name="Nowell W R."/>
        </authorList>
    </citation>
    <scope>NUCLEOTIDE SEQUENCE</scope>
</reference>
<dbReference type="EMBL" id="CAJOBA010002202">
    <property type="protein sequence ID" value="CAF3634627.1"/>
    <property type="molecule type" value="Genomic_DNA"/>
</dbReference>
<gene>
    <name evidence="2" type="ORF">GPM918_LOCUS4199</name>
    <name evidence="3" type="ORF">OVA965_LOCUS7060</name>
    <name evidence="4" type="ORF">SRO942_LOCUS4199</name>
    <name evidence="5" type="ORF">TMI583_LOCUS7056</name>
</gene>
<dbReference type="EMBL" id="CAJOBC010000555">
    <property type="protein sequence ID" value="CAF3600187.1"/>
    <property type="molecule type" value="Genomic_DNA"/>
</dbReference>
<feature type="compositionally biased region" description="Polar residues" evidence="1">
    <location>
        <begin position="267"/>
        <end position="289"/>
    </location>
</feature>
<keyword evidence="6" id="KW-1185">Reference proteome</keyword>
<evidence type="ECO:0000313" key="5">
    <source>
        <dbReference type="EMBL" id="CAF3634627.1"/>
    </source>
</evidence>
<dbReference type="Proteomes" id="UP000682733">
    <property type="component" value="Unassembled WGS sequence"/>
</dbReference>
<feature type="region of interest" description="Disordered" evidence="1">
    <location>
        <begin position="267"/>
        <end position="292"/>
    </location>
</feature>
<dbReference type="Proteomes" id="UP000681722">
    <property type="component" value="Unassembled WGS sequence"/>
</dbReference>
<dbReference type="EMBL" id="CAJNOQ010000555">
    <property type="protein sequence ID" value="CAF0814253.1"/>
    <property type="molecule type" value="Genomic_DNA"/>
</dbReference>